<evidence type="ECO:0000313" key="1">
    <source>
        <dbReference type="EMBL" id="EKT61269.1"/>
    </source>
</evidence>
<comment type="caution">
    <text evidence="1">The sequence shown here is derived from an EMBL/GenBank/DDBJ whole genome shotgun (WGS) entry which is preliminary data.</text>
</comment>
<organism evidence="1 2">
    <name type="scientific">Providencia sneebia DSM 19967</name>
    <dbReference type="NCBI Taxonomy" id="1141660"/>
    <lineage>
        <taxon>Bacteria</taxon>
        <taxon>Pseudomonadati</taxon>
        <taxon>Pseudomonadota</taxon>
        <taxon>Gammaproteobacteria</taxon>
        <taxon>Enterobacterales</taxon>
        <taxon>Morganellaceae</taxon>
        <taxon>Providencia</taxon>
    </lineage>
</organism>
<dbReference type="AlphaFoldDB" id="K8WL38"/>
<keyword evidence="2" id="KW-1185">Reference proteome</keyword>
<sequence length="416" mass="48863">MKIISFFLPSPIYGGTEILMIRLAEYLSKDYKINIYTKAKSYIAMSYVPINNITIKYDLGQVNNDFFIISSKYLLDLYNNIKNKDIDIFIWQLQPIELITQFFPARRFNKEIKIYNKLIDKLYRPRRELLAHLLKEYYNENKLFFMDSDNYNTSNKYLGLNLDEINYIPVAVPFESIHLEDRPKINKNLTFCVVSRISYDFKFYSILNFIKSLEKYIISKKISINLEVVGSGDALNELITYAEQSKINFTFHGIVPIDDVYKNIYPKIDICFGMGTSLIDSSKYKIPTIITNISSKHDSEYTIKYSMFYESIGFSLGSYNNNGKRPLNELLDEIIIDLNKHGYMCYLYAKENHSSEIIFNKIKSIISNSRINPNLNKLSDVMDKRKNLDTIYNKIILLFRILKNLLRKIKLNIKSE</sequence>
<gene>
    <name evidence="1" type="ORF">OO7_01151</name>
</gene>
<protein>
    <submittedName>
        <fullName evidence="1">WblR protein</fullName>
    </submittedName>
</protein>
<dbReference type="Gene3D" id="3.40.50.2000">
    <property type="entry name" value="Glycogen Phosphorylase B"/>
    <property type="match status" value="2"/>
</dbReference>
<dbReference type="SUPFAM" id="SSF53756">
    <property type="entry name" value="UDP-Glycosyltransferase/glycogen phosphorylase"/>
    <property type="match status" value="1"/>
</dbReference>
<reference evidence="1 2" key="1">
    <citation type="journal article" date="2012" name="BMC Genomics">
        <title>Comparative genomics of bacteria in the genus Providencia isolated from wild Drosophila melanogaster.</title>
        <authorList>
            <person name="Galac M.R."/>
            <person name="Lazzaro B.P."/>
        </authorList>
    </citation>
    <scope>NUCLEOTIDE SEQUENCE [LARGE SCALE GENOMIC DNA]</scope>
    <source>
        <strain evidence="1 2">DSM 19967</strain>
    </source>
</reference>
<accession>K8WL38</accession>
<dbReference type="HOGENOM" id="CLU_643811_0_0_6"/>
<name>K8WL38_9GAMM</name>
<evidence type="ECO:0000313" key="2">
    <source>
        <dbReference type="Proteomes" id="UP000010290"/>
    </source>
</evidence>
<dbReference type="EMBL" id="AKKN01000002">
    <property type="protein sequence ID" value="EKT61269.1"/>
    <property type="molecule type" value="Genomic_DNA"/>
</dbReference>
<dbReference type="PATRIC" id="fig|1141660.3.peg.226"/>
<dbReference type="Proteomes" id="UP000010290">
    <property type="component" value="Chromosome"/>
</dbReference>
<proteinExistence type="predicted"/>